<dbReference type="NCBIfam" id="TIGR00797">
    <property type="entry name" value="matE"/>
    <property type="match status" value="1"/>
</dbReference>
<evidence type="ECO:0000313" key="7">
    <source>
        <dbReference type="EMBL" id="MDR4307332.1"/>
    </source>
</evidence>
<keyword evidence="3 6" id="KW-0812">Transmembrane</keyword>
<name>A0ABU1DGS8_9HYPH</name>
<dbReference type="InterPro" id="IPR002528">
    <property type="entry name" value="MATE_fam"/>
</dbReference>
<evidence type="ECO:0000256" key="1">
    <source>
        <dbReference type="ARBA" id="ARBA00004141"/>
    </source>
</evidence>
<comment type="caution">
    <text evidence="7">The sequence shown here is derived from an EMBL/GenBank/DDBJ whole genome shotgun (WGS) entry which is preliminary data.</text>
</comment>
<feature type="transmembrane region" description="Helical" evidence="6">
    <location>
        <begin position="49"/>
        <end position="72"/>
    </location>
</feature>
<keyword evidence="4 6" id="KW-1133">Transmembrane helix</keyword>
<feature type="transmembrane region" description="Helical" evidence="6">
    <location>
        <begin position="391"/>
        <end position="409"/>
    </location>
</feature>
<evidence type="ECO:0000313" key="8">
    <source>
        <dbReference type="Proteomes" id="UP001181622"/>
    </source>
</evidence>
<dbReference type="Pfam" id="PF01554">
    <property type="entry name" value="MatE"/>
    <property type="match status" value="2"/>
</dbReference>
<feature type="transmembrane region" description="Helical" evidence="6">
    <location>
        <begin position="171"/>
        <end position="189"/>
    </location>
</feature>
<evidence type="ECO:0000256" key="6">
    <source>
        <dbReference type="SAM" id="Phobius"/>
    </source>
</evidence>
<evidence type="ECO:0000256" key="4">
    <source>
        <dbReference type="ARBA" id="ARBA00022989"/>
    </source>
</evidence>
<feature type="transmembrane region" description="Helical" evidence="6">
    <location>
        <begin position="245"/>
        <end position="264"/>
    </location>
</feature>
<feature type="transmembrane region" description="Helical" evidence="6">
    <location>
        <begin position="284"/>
        <end position="305"/>
    </location>
</feature>
<dbReference type="PANTHER" id="PTHR42893">
    <property type="entry name" value="PROTEIN DETOXIFICATION 44, CHLOROPLASTIC-RELATED"/>
    <property type="match status" value="1"/>
</dbReference>
<feature type="transmembrane region" description="Helical" evidence="6">
    <location>
        <begin position="357"/>
        <end position="379"/>
    </location>
</feature>
<protein>
    <submittedName>
        <fullName evidence="7">MATE family efflux transporter</fullName>
    </submittedName>
</protein>
<gene>
    <name evidence="7" type="ORF">IHQ68_11965</name>
</gene>
<reference evidence="7" key="1">
    <citation type="submission" date="2020-10" db="EMBL/GenBank/DDBJ databases">
        <authorList>
            <person name="Abbas A."/>
            <person name="Razzaq R."/>
            <person name="Waqas M."/>
            <person name="Abbas N."/>
            <person name="Nielsen T.K."/>
            <person name="Hansen L.H."/>
            <person name="Hussain S."/>
            <person name="Shahid M."/>
        </authorList>
    </citation>
    <scope>NUCLEOTIDE SEQUENCE</scope>
    <source>
        <strain evidence="7">S14</strain>
    </source>
</reference>
<evidence type="ECO:0000256" key="5">
    <source>
        <dbReference type="ARBA" id="ARBA00023136"/>
    </source>
</evidence>
<accession>A0ABU1DGS8</accession>
<evidence type="ECO:0000256" key="2">
    <source>
        <dbReference type="ARBA" id="ARBA00010199"/>
    </source>
</evidence>
<comment type="subcellular location">
    <subcellularLocation>
        <location evidence="1">Membrane</location>
        <topology evidence="1">Multi-pass membrane protein</topology>
    </subcellularLocation>
</comment>
<keyword evidence="5 6" id="KW-0472">Membrane</keyword>
<dbReference type="Proteomes" id="UP001181622">
    <property type="component" value="Unassembled WGS sequence"/>
</dbReference>
<organism evidence="7 8">
    <name type="scientific">Chelatococcus sambhunathii</name>
    <dbReference type="NCBI Taxonomy" id="363953"/>
    <lineage>
        <taxon>Bacteria</taxon>
        <taxon>Pseudomonadati</taxon>
        <taxon>Pseudomonadota</taxon>
        <taxon>Alphaproteobacteria</taxon>
        <taxon>Hyphomicrobiales</taxon>
        <taxon>Chelatococcaceae</taxon>
        <taxon>Chelatococcus</taxon>
    </lineage>
</organism>
<proteinExistence type="inferred from homology"/>
<dbReference type="PANTHER" id="PTHR42893:SF46">
    <property type="entry name" value="PROTEIN DETOXIFICATION 44, CHLOROPLASTIC"/>
    <property type="match status" value="1"/>
</dbReference>
<dbReference type="InterPro" id="IPR044644">
    <property type="entry name" value="DinF-like"/>
</dbReference>
<feature type="transmembrane region" description="Helical" evidence="6">
    <location>
        <begin position="195"/>
        <end position="214"/>
    </location>
</feature>
<feature type="transmembrane region" description="Helical" evidence="6">
    <location>
        <begin position="139"/>
        <end position="159"/>
    </location>
</feature>
<dbReference type="CDD" id="cd13136">
    <property type="entry name" value="MATE_DinF_like"/>
    <property type="match status" value="1"/>
</dbReference>
<feature type="transmembrane region" description="Helical" evidence="6">
    <location>
        <begin position="317"/>
        <end position="337"/>
    </location>
</feature>
<feature type="transmembrane region" description="Helical" evidence="6">
    <location>
        <begin position="93"/>
        <end position="115"/>
    </location>
</feature>
<dbReference type="EMBL" id="JADBEO010000023">
    <property type="protein sequence ID" value="MDR4307332.1"/>
    <property type="molecule type" value="Genomic_DNA"/>
</dbReference>
<dbReference type="RefSeq" id="WP_309392088.1">
    <property type="nucleotide sequence ID" value="NZ_JADBEO010000023.1"/>
</dbReference>
<evidence type="ECO:0000256" key="3">
    <source>
        <dbReference type="ARBA" id="ARBA00022692"/>
    </source>
</evidence>
<comment type="similarity">
    <text evidence="2">Belongs to the multi antimicrobial extrusion (MATE) (TC 2.A.66.1) family.</text>
</comment>
<keyword evidence="8" id="KW-1185">Reference proteome</keyword>
<feature type="transmembrane region" description="Helical" evidence="6">
    <location>
        <begin position="415"/>
        <end position="436"/>
    </location>
</feature>
<sequence>MSAVTGTLQPITHGRVLAIALPMTLANVATPLSGFVNAAVVGQLGRADLLGAIALAAVLFDVVFWPFAFLRMGTTGLTAQAVGARDRAEESAALFRALLLALVAGLVVVALQAPLADLMFRLFSPSEAVEAAARRYYDIRVWAAPVAFANYAVLGWMLGRGRATAGLALQVFLNGVNAAGSVFFVLVLHCSVEGAAAASVLAECATLLLGLALASRRLREISLPPPSLVLDRARMVATVAVNRDVFIRTLALISAYLFFVAQGARAGDATLAANGVLNNLFLIGGYFLDGFATAAEALCGAAVGARDRGAFERAAKLALVWCFAVAAVITIVFLAGGDWFVALVSKSAEVRAAAEPFLIYAALAPLAASLAFVLDGVFIGATWGAAMRNTALIAIALYFAAFWALAPSLGNHGLWLALLAWLLARGLAQAALLPGLTRRTFAVSSPASPAA</sequence>